<reference evidence="1 2" key="1">
    <citation type="submission" date="2017-04" db="EMBL/GenBank/DDBJ databases">
        <title>Comparative genome analysis of Subtercola boreus.</title>
        <authorList>
            <person name="Cho Y.-J."/>
            <person name="Cho A."/>
            <person name="Kim O.-S."/>
            <person name="Lee J.-I."/>
        </authorList>
    </citation>
    <scope>NUCLEOTIDE SEQUENCE [LARGE SCALE GENOMIC DNA]</scope>
    <source>
        <strain evidence="1 2">K300</strain>
    </source>
</reference>
<sequence>MSDGFDAAQLADHPTGRETVAAARAIATIAHHDQVDKLGAAYIEHPGRVAAQLSDPTEVAAAWLHDVIEDTEITAENLLAAGIPAAVVEAVVLLTRTDDVSPADYYAAIRRNPTALAVKLADINDNTAPWRVEQLDPETQSRLAAKYARARALLTDQSGAGGHALAEPGRAG</sequence>
<evidence type="ECO:0000313" key="1">
    <source>
        <dbReference type="EMBL" id="RFA09019.1"/>
    </source>
</evidence>
<dbReference type="EMBL" id="NBWZ01000001">
    <property type="protein sequence ID" value="RFA09019.1"/>
    <property type="molecule type" value="Genomic_DNA"/>
</dbReference>
<keyword evidence="2" id="KW-1185">Reference proteome</keyword>
<evidence type="ECO:0000313" key="2">
    <source>
        <dbReference type="Proteomes" id="UP000256486"/>
    </source>
</evidence>
<comment type="caution">
    <text evidence="1">The sequence shown here is derived from an EMBL/GenBank/DDBJ whole genome shotgun (WGS) entry which is preliminary data.</text>
</comment>
<evidence type="ECO:0008006" key="3">
    <source>
        <dbReference type="Google" id="ProtNLM"/>
    </source>
</evidence>
<gene>
    <name evidence="1" type="ORF">B7R54_07125</name>
</gene>
<dbReference type="Gene3D" id="1.10.3210.10">
    <property type="entry name" value="Hypothetical protein af1432"/>
    <property type="match status" value="1"/>
</dbReference>
<dbReference type="AlphaFoldDB" id="A0A3E0VH82"/>
<organism evidence="1 2">
    <name type="scientific">Subtercola boreus</name>
    <dbReference type="NCBI Taxonomy" id="120213"/>
    <lineage>
        <taxon>Bacteria</taxon>
        <taxon>Bacillati</taxon>
        <taxon>Actinomycetota</taxon>
        <taxon>Actinomycetes</taxon>
        <taxon>Micrococcales</taxon>
        <taxon>Microbacteriaceae</taxon>
        <taxon>Subtercola</taxon>
    </lineage>
</organism>
<accession>A0A3E0VH82</accession>
<protein>
    <recommendedName>
        <fullName evidence="3">Phosphohydrolase</fullName>
    </recommendedName>
</protein>
<name>A0A3E0VH82_9MICO</name>
<dbReference type="Proteomes" id="UP000256486">
    <property type="component" value="Unassembled WGS sequence"/>
</dbReference>
<proteinExistence type="predicted"/>
<dbReference type="SUPFAM" id="SSF109604">
    <property type="entry name" value="HD-domain/PDEase-like"/>
    <property type="match status" value="1"/>
</dbReference>
<dbReference type="RefSeq" id="WP_211327350.1">
    <property type="nucleotide sequence ID" value="NZ_NBWZ01000001.1"/>
</dbReference>